<dbReference type="GO" id="GO:0045259">
    <property type="term" value="C:proton-transporting ATP synthase complex"/>
    <property type="evidence" value="ECO:0007669"/>
    <property type="project" value="UniProtKB-KW"/>
</dbReference>
<evidence type="ECO:0000256" key="11">
    <source>
        <dbReference type="ARBA" id="ARBA00025198"/>
    </source>
</evidence>
<feature type="transmembrane region" description="Helical" evidence="15">
    <location>
        <begin position="6"/>
        <end position="26"/>
    </location>
</feature>
<accession>A0A1B2H7U5</accession>
<dbReference type="NCBIfam" id="NF004411">
    <property type="entry name" value="PRK05759.1-2"/>
    <property type="match status" value="1"/>
</dbReference>
<dbReference type="HAMAP" id="MF_01398">
    <property type="entry name" value="ATP_synth_b_bprime"/>
    <property type="match status" value="1"/>
</dbReference>
<evidence type="ECO:0000256" key="5">
    <source>
        <dbReference type="ARBA" id="ARBA00022692"/>
    </source>
</evidence>
<dbReference type="InterPro" id="IPR005864">
    <property type="entry name" value="ATP_synth_F0_bsu_bac"/>
</dbReference>
<evidence type="ECO:0000256" key="16">
    <source>
        <dbReference type="RuleBase" id="RU003848"/>
    </source>
</evidence>
<evidence type="ECO:0000256" key="13">
    <source>
        <dbReference type="ARBA" id="ARBA00026054"/>
    </source>
</evidence>
<keyword evidence="3 15" id="KW-1003">Cell membrane</keyword>
<evidence type="ECO:0000256" key="2">
    <source>
        <dbReference type="ARBA" id="ARBA00022448"/>
    </source>
</evidence>
<keyword evidence="6 15" id="KW-0375">Hydrogen ion transport</keyword>
<dbReference type="InterPro" id="IPR050059">
    <property type="entry name" value="ATP_synthase_B_chain"/>
</dbReference>
<organism evidence="17 18">
    <name type="scientific">Buchnera aphidicola subsp. Diuraphis noxia</name>
    <dbReference type="NCBI Taxonomy" id="118101"/>
    <lineage>
        <taxon>Bacteria</taxon>
        <taxon>Pseudomonadati</taxon>
        <taxon>Pseudomonadota</taxon>
        <taxon>Gammaproteobacteria</taxon>
        <taxon>Enterobacterales</taxon>
        <taxon>Erwiniaceae</taxon>
        <taxon>Buchnera</taxon>
    </lineage>
</organism>
<dbReference type="PANTHER" id="PTHR33445">
    <property type="entry name" value="ATP SYNTHASE SUBUNIT B', CHLOROPLASTIC"/>
    <property type="match status" value="1"/>
</dbReference>
<dbReference type="AlphaFoldDB" id="A0A1B2H7U5"/>
<dbReference type="NCBIfam" id="TIGR01144">
    <property type="entry name" value="ATP_synt_b"/>
    <property type="match status" value="1"/>
</dbReference>
<dbReference type="RefSeq" id="WP_075433079.1">
    <property type="nucleotide sequence ID" value="NZ_CP013259.1"/>
</dbReference>
<evidence type="ECO:0000256" key="6">
    <source>
        <dbReference type="ARBA" id="ARBA00022781"/>
    </source>
</evidence>
<keyword evidence="5 15" id="KW-0812">Transmembrane</keyword>
<dbReference type="EMBL" id="CP013259">
    <property type="protein sequence ID" value="ANZ22260.1"/>
    <property type="molecule type" value="Genomic_DNA"/>
</dbReference>
<dbReference type="PANTHER" id="PTHR33445:SF1">
    <property type="entry name" value="ATP SYNTHASE SUBUNIT B"/>
    <property type="match status" value="1"/>
</dbReference>
<dbReference type="Proteomes" id="UP000093070">
    <property type="component" value="Chromosome"/>
</dbReference>
<comment type="function">
    <text evidence="11 15">F(1)F(0) ATP synthase produces ATP from ADP in the presence of a proton or sodium gradient. F-type ATPases consist of two structural domains, F(1) containing the extramembraneous catalytic core and F(0) containing the membrane proton channel, linked together by a central stalk and a peripheral stalk. During catalysis, ATP synthesis in the catalytic domain of F(1) is coupled via a rotary mechanism of the central stalk subunits to proton translocation.</text>
</comment>
<dbReference type="GO" id="GO:0046961">
    <property type="term" value="F:proton-transporting ATPase activity, rotational mechanism"/>
    <property type="evidence" value="ECO:0007669"/>
    <property type="project" value="TreeGrafter"/>
</dbReference>
<comment type="function">
    <text evidence="12">Component of the F(0) channel, it forms part of the peripheral stalk, linking F(1) to F(0). The b'-subunit is a diverged and duplicated form of b found in plants and photosynthetic bacteria.</text>
</comment>
<keyword evidence="7 15" id="KW-1133">Transmembrane helix</keyword>
<dbReference type="GO" id="GO:0016787">
    <property type="term" value="F:hydrolase activity"/>
    <property type="evidence" value="ECO:0007669"/>
    <property type="project" value="UniProtKB-KW"/>
</dbReference>
<evidence type="ECO:0000256" key="3">
    <source>
        <dbReference type="ARBA" id="ARBA00022475"/>
    </source>
</evidence>
<evidence type="ECO:0000256" key="12">
    <source>
        <dbReference type="ARBA" id="ARBA00025614"/>
    </source>
</evidence>
<comment type="subcellular location">
    <subcellularLocation>
        <location evidence="15">Cell membrane</location>
        <topology evidence="15">Single-pass membrane protein</topology>
    </subcellularLocation>
    <subcellularLocation>
        <location evidence="14">Endomembrane system</location>
        <topology evidence="14">Single-pass membrane protein</topology>
    </subcellularLocation>
</comment>
<dbReference type="InterPro" id="IPR002146">
    <property type="entry name" value="ATP_synth_b/b'su_bac/chlpt"/>
</dbReference>
<evidence type="ECO:0000256" key="10">
    <source>
        <dbReference type="ARBA" id="ARBA00023310"/>
    </source>
</evidence>
<sequence>MNLNATILGQAISFFLFVWFCMRYVWPPIMLAIETRQKEIKESLVRTKKAREKLSIIENDIQKKIETAKIKASVILNEANKQKLLILEEAKNQALEESKKIFLKAESDIEIKIINARKNLHKEITQLSITMAEKIIKKHIHKDNKKNFLNDLILSLSQVNT</sequence>
<dbReference type="STRING" id="118101.ATN01_00020"/>
<evidence type="ECO:0000256" key="8">
    <source>
        <dbReference type="ARBA" id="ARBA00023065"/>
    </source>
</evidence>
<keyword evidence="10 15" id="KW-0066">ATP synthesis</keyword>
<dbReference type="Pfam" id="PF00430">
    <property type="entry name" value="ATP-synt_B"/>
    <property type="match status" value="1"/>
</dbReference>
<reference evidence="17 18" key="1">
    <citation type="submission" date="2015-11" db="EMBL/GenBank/DDBJ databases">
        <title>The complete genome of Buchnera aphidicola from Diuraphis noxia biotype SAM.</title>
        <authorList>
            <person name="Burger N.F.V."/>
            <person name="Oberholster A.-M."/>
        </authorList>
    </citation>
    <scope>NUCLEOTIDE SEQUENCE [LARGE SCALE GENOMIC DNA]</scope>
    <source>
        <strain evidence="17">SAM</strain>
    </source>
</reference>
<dbReference type="GO" id="GO:0046933">
    <property type="term" value="F:proton-transporting ATP synthase activity, rotational mechanism"/>
    <property type="evidence" value="ECO:0007669"/>
    <property type="project" value="UniProtKB-UniRule"/>
</dbReference>
<keyword evidence="2 15" id="KW-0813">Transport</keyword>
<dbReference type="InterPro" id="IPR028987">
    <property type="entry name" value="ATP_synth_B-like_membr_sf"/>
</dbReference>
<gene>
    <name evidence="15" type="primary">atpF</name>
    <name evidence="17" type="ORF">ATN01_00020</name>
</gene>
<evidence type="ECO:0000313" key="17">
    <source>
        <dbReference type="EMBL" id="ANZ22260.1"/>
    </source>
</evidence>
<dbReference type="GO" id="GO:0012505">
    <property type="term" value="C:endomembrane system"/>
    <property type="evidence" value="ECO:0007669"/>
    <property type="project" value="UniProtKB-SubCell"/>
</dbReference>
<evidence type="ECO:0000256" key="1">
    <source>
        <dbReference type="ARBA" id="ARBA00005513"/>
    </source>
</evidence>
<protein>
    <recommendedName>
        <fullName evidence="15">ATP synthase subunit b</fullName>
    </recommendedName>
    <alternativeName>
        <fullName evidence="15">ATP synthase F(0) sector subunit b</fullName>
    </alternativeName>
    <alternativeName>
        <fullName evidence="15">ATPase subunit I</fullName>
    </alternativeName>
    <alternativeName>
        <fullName evidence="15">F-type ATPase subunit b</fullName>
        <shortName evidence="15">F-ATPase subunit b</shortName>
    </alternativeName>
</protein>
<dbReference type="CDD" id="cd06503">
    <property type="entry name" value="ATP-synt_Fo_b"/>
    <property type="match status" value="1"/>
</dbReference>
<keyword evidence="4 15" id="KW-0138">CF(0)</keyword>
<proteinExistence type="inferred from homology"/>
<comment type="subunit">
    <text evidence="13">F-type ATPases have 2 components, F(1) - the catalytic core - and F(0) - the membrane proton channel. F(1) has five subunits: alpha(3), beta(3), gamma(1), delta(1), epsilon(1). F(0) has four main subunits: a(1), b(2) and c(10-14). The alpha and beta chains form an alternating ring which encloses part of the gamma chain. F(1) is attached to F(0) by a central stalk formed by the gamma and epsilon chains, while a peripheral stalk is formed by the delta and b chains.</text>
</comment>
<evidence type="ECO:0000256" key="7">
    <source>
        <dbReference type="ARBA" id="ARBA00022989"/>
    </source>
</evidence>
<evidence type="ECO:0000256" key="15">
    <source>
        <dbReference type="HAMAP-Rule" id="MF_01398"/>
    </source>
</evidence>
<dbReference type="Gene3D" id="1.20.5.620">
    <property type="entry name" value="F1F0 ATP synthase subunit B, membrane domain"/>
    <property type="match status" value="1"/>
</dbReference>
<comment type="similarity">
    <text evidence="1 15 16">Belongs to the ATPase B chain family.</text>
</comment>
<dbReference type="GO" id="GO:0005886">
    <property type="term" value="C:plasma membrane"/>
    <property type="evidence" value="ECO:0007669"/>
    <property type="project" value="UniProtKB-SubCell"/>
</dbReference>
<dbReference type="SUPFAM" id="SSF81573">
    <property type="entry name" value="F1F0 ATP synthase subunit B, membrane domain"/>
    <property type="match status" value="1"/>
</dbReference>
<dbReference type="PATRIC" id="fig|118101.4.peg.4"/>
<keyword evidence="8 15" id="KW-0406">Ion transport</keyword>
<keyword evidence="17" id="KW-0378">Hydrolase</keyword>
<name>A0A1B2H7U5_BUCDN</name>
<dbReference type="OrthoDB" id="9788020at2"/>
<evidence type="ECO:0000313" key="18">
    <source>
        <dbReference type="Proteomes" id="UP000093070"/>
    </source>
</evidence>
<evidence type="ECO:0000256" key="14">
    <source>
        <dbReference type="ARBA" id="ARBA00037847"/>
    </source>
</evidence>
<evidence type="ECO:0000256" key="9">
    <source>
        <dbReference type="ARBA" id="ARBA00023136"/>
    </source>
</evidence>
<keyword evidence="9 15" id="KW-0472">Membrane</keyword>
<evidence type="ECO:0000256" key="4">
    <source>
        <dbReference type="ARBA" id="ARBA00022547"/>
    </source>
</evidence>
<comment type="subunit">
    <text evidence="15">F-type ATPases have 2 components, F(1) - the catalytic core - and F(0) - the membrane proton channel. F(1) has five subunits: alpha(3), beta(3), gamma(1), delta(1), epsilon(1). F(0) has three main subunits: a(1), b(2) and c(10-14). The alpha and beta chains form an alternating ring which encloses part of the gamma chain. F(1) is attached to F(0) by a central stalk formed by the gamma and epsilon chains, while a peripheral stalk is formed by the delta and b chains.</text>
</comment>